<keyword evidence="2" id="KW-1185">Reference proteome</keyword>
<accession>A0A5C8PNU7</accession>
<dbReference type="Pfam" id="PF09351">
    <property type="entry name" value="DUF1993"/>
    <property type="match status" value="1"/>
</dbReference>
<dbReference type="RefSeq" id="WP_147847238.1">
    <property type="nucleotide sequence ID" value="NZ_VDUZ01000011.1"/>
</dbReference>
<dbReference type="EMBL" id="VDUZ01000011">
    <property type="protein sequence ID" value="TXL76430.1"/>
    <property type="molecule type" value="Genomic_DNA"/>
</dbReference>
<dbReference type="Gene3D" id="1.20.120.450">
    <property type="entry name" value="dinb family like domain"/>
    <property type="match status" value="1"/>
</dbReference>
<sequence>MTISMYAASVPVFKRQLGALGKILDKAAAHAAARKIADSVLLQTRLYPDMFPLARQVQIAADFAKSTPARLAGVEFPKYEDNETTLAELKARIDRTLAYVDTFKPAQFEGSEEREITLPIAGNPLTLKGEVFLLHFAMPNFYFHNTTAYGILRLCGVELGKRDFIDL</sequence>
<dbReference type="Proteomes" id="UP000321638">
    <property type="component" value="Unassembled WGS sequence"/>
</dbReference>
<name>A0A5C8PNU7_9HYPH</name>
<comment type="caution">
    <text evidence="1">The sequence shown here is derived from an EMBL/GenBank/DDBJ whole genome shotgun (WGS) entry which is preliminary data.</text>
</comment>
<dbReference type="PANTHER" id="PTHR36922:SF1">
    <property type="entry name" value="DUF1993 DOMAIN-CONTAINING PROTEIN"/>
    <property type="match status" value="1"/>
</dbReference>
<reference evidence="1 2" key="1">
    <citation type="submission" date="2019-06" db="EMBL/GenBank/DDBJ databases">
        <title>New taxonomy in bacterial strain CC-CFT640, isolated from vineyard.</title>
        <authorList>
            <person name="Lin S.-Y."/>
            <person name="Tsai C.-F."/>
            <person name="Young C.-C."/>
        </authorList>
    </citation>
    <scope>NUCLEOTIDE SEQUENCE [LARGE SCALE GENOMIC DNA]</scope>
    <source>
        <strain evidence="1 2">CC-CFT640</strain>
    </source>
</reference>
<proteinExistence type="predicted"/>
<organism evidence="1 2">
    <name type="scientific">Vineibacter terrae</name>
    <dbReference type="NCBI Taxonomy" id="2586908"/>
    <lineage>
        <taxon>Bacteria</taxon>
        <taxon>Pseudomonadati</taxon>
        <taxon>Pseudomonadota</taxon>
        <taxon>Alphaproteobacteria</taxon>
        <taxon>Hyphomicrobiales</taxon>
        <taxon>Vineibacter</taxon>
    </lineage>
</organism>
<evidence type="ECO:0000313" key="1">
    <source>
        <dbReference type="EMBL" id="TXL76430.1"/>
    </source>
</evidence>
<dbReference type="InterPro" id="IPR034660">
    <property type="entry name" value="DinB/YfiT-like"/>
</dbReference>
<evidence type="ECO:0000313" key="2">
    <source>
        <dbReference type="Proteomes" id="UP000321638"/>
    </source>
</evidence>
<dbReference type="InterPro" id="IPR018531">
    <property type="entry name" value="DUF1993"/>
</dbReference>
<protein>
    <submittedName>
        <fullName evidence="1">DUF1993 domain-containing protein</fullName>
    </submittedName>
</protein>
<gene>
    <name evidence="1" type="ORF">FHP25_12350</name>
</gene>
<dbReference type="OrthoDB" id="338237at2"/>
<dbReference type="PANTHER" id="PTHR36922">
    <property type="entry name" value="BLL2446 PROTEIN"/>
    <property type="match status" value="1"/>
</dbReference>
<dbReference type="AlphaFoldDB" id="A0A5C8PNU7"/>
<dbReference type="SUPFAM" id="SSF109854">
    <property type="entry name" value="DinB/YfiT-like putative metalloenzymes"/>
    <property type="match status" value="1"/>
</dbReference>